<dbReference type="Gene3D" id="3.30.70.330">
    <property type="match status" value="1"/>
</dbReference>
<proteinExistence type="predicted"/>
<evidence type="ECO:0000313" key="11">
    <source>
        <dbReference type="Ensembl" id="ENSELUP00000022746.1"/>
    </source>
</evidence>
<dbReference type="GeneTree" id="ENSGT00950000183137"/>
<dbReference type="InterPro" id="IPR034605">
    <property type="entry name" value="PGC-1"/>
</dbReference>
<feature type="compositionally biased region" description="Basic residues" evidence="9">
    <location>
        <begin position="349"/>
        <end position="358"/>
    </location>
</feature>
<keyword evidence="3 8" id="KW-0694">RNA-binding</keyword>
<feature type="region of interest" description="Disordered" evidence="9">
    <location>
        <begin position="101"/>
        <end position="120"/>
    </location>
</feature>
<dbReference type="GO" id="GO:0003712">
    <property type="term" value="F:transcription coregulator activity"/>
    <property type="evidence" value="ECO:0007669"/>
    <property type="project" value="InterPro"/>
</dbReference>
<sequence length="1389" mass="150825">MATRWGAGEEILSACNMDFFSSNALNEAVILHGGLSGESMASLELETGEALGALNSCLDPSILSIFEDTPTEEDKTGLDEENEATLLTALTEILDNVDDENLSPFDTLPDSDLLSGQKGREQSPLRKLLCLSRTPPEKEMYCNTRHFSTGKSLPRAHVSIQRSDGEEEEDGEACSLSLSPNSHPSSLEQGLLGWGDLPVPLVLEQEMEAEVKNGASLSVSLGELVRHMHPYCMAVCLENGEEQLLPEEGIFLEVVDQGEHGETIFAITDMGLPLTVSQPNPPLPGMEVLSGMELMVPADVLQNTESANNNNDVVVDDDEPAEVADPAAIQRCEVIGRSLKQKMSERYPSRRKKNRKNKDKSSTVEVALVPAPAGGRVLRSSSNMRAPLEPLSQKPIKEKAKHEEKNVKEPFISAISTAEAPKPKPKVLRLAKTQQSQHRTEGSALTLPTHPGVKVILGSKPVFNVRPLGQLPMSVNTTPGKVFQPSADCPKPQGPPASASATTATQTIAVTMVTPTSSSSTAPQALKPSKAPMSLPSPMNAPPSIAPSASLQMNPQPVEAAAIEPKPRPLSLEQYRLLRQQKKPAPVGRKEDQSTKWPSLPEPPTELPPIPCLPTPSLRDPRRTQLVPGKNEAQEVKAPWQPLGPGAPPTPEALLVPPAYMKSSKCSSTKVAGATAALTVTPRQAFSTAAASQPQPTLSAVPASPSGEVVAPLSQTSSTQTLYPELSYVQSSPLLNNQHPTLKPVVLTKSQSSVGASLKTTTPVHRPTQIAAVLPPKSTPVAATVPERTLNPAVVAFSVQKRTLTALPKVGATLQKAVAAFPQPKMSLATAAPTLTQASNPLLRCTPTQKAPKAKSPTQELIEAFTSEIGIEAADLTSLLEQFEETQAKEEQCVLEVSCRAAAVGNSSVEQPCDRTAVERVKAHDLSNTAGLTPPATPPHQMWKPLAPMALLGKNRALEALKPSPSKAIQIDPRPLPSNKLRCKPPCHPVTIDPVAVSLAFLDHDYCLPQKEPVGVLGEPGKRWNVKQQAAITIKTIELLNGTRAPQMIPAPPPQPLTPALGEIPQQAPIGPQFLDVRTVSPSSMLETPEASPNRLEEQAGPVERFPKKERSYRGYNTDSSTRPIPGPSEGNRGRERKRFHHSSSPCSTGSETDSHSSSRSRSRSPPRKRYRPRRPESSSSASSCSSRCSSRSRSPPRSCSPTRRRRYSYSSSRSGSWSTSRSRSPLRRSWGRSSRRHSPSLRTCYRPVSKENTEEVKRLKEKAIEERRVVYVGRIRGTMTRKELKDRFSLYGEIEECTLHFRDHGDNYGFVTYYDTKDAFTAIENGGKLRKPDELPFDLCFGGRRQFCKTSYADLDSNRDYDPSPTKGKFDALDFDTLLKQAQKSLKR</sequence>
<reference evidence="11" key="2">
    <citation type="submission" date="2020-02" db="EMBL/GenBank/DDBJ databases">
        <title>Esox lucius (northern pike) genome, fEsoLuc1, primary haplotype.</title>
        <authorList>
            <person name="Myers G."/>
            <person name="Karagic N."/>
            <person name="Meyer A."/>
            <person name="Pippel M."/>
            <person name="Reichard M."/>
            <person name="Winkler S."/>
            <person name="Tracey A."/>
            <person name="Sims Y."/>
            <person name="Howe K."/>
            <person name="Rhie A."/>
            <person name="Formenti G."/>
            <person name="Durbin R."/>
            <person name="Fedrigo O."/>
            <person name="Jarvis E.D."/>
        </authorList>
    </citation>
    <scope>NUCLEOTIDE SEQUENCE [LARGE SCALE GENOMIC DNA]</scope>
</reference>
<dbReference type="OMA" id="WHRAREQ"/>
<evidence type="ECO:0000256" key="6">
    <source>
        <dbReference type="ARBA" id="ARBA00023163"/>
    </source>
</evidence>
<feature type="region of interest" description="Disordered" evidence="9">
    <location>
        <begin position="483"/>
        <end position="552"/>
    </location>
</feature>
<dbReference type="Pfam" id="PF00076">
    <property type="entry name" value="RRM_1"/>
    <property type="match status" value="1"/>
</dbReference>
<feature type="compositionally biased region" description="Low complexity" evidence="9">
    <location>
        <begin position="497"/>
        <end position="523"/>
    </location>
</feature>
<gene>
    <name evidence="11" type="primary">PPRC1</name>
</gene>
<organism evidence="11 12">
    <name type="scientific">Esox lucius</name>
    <name type="common">Northern pike</name>
    <dbReference type="NCBI Taxonomy" id="8010"/>
    <lineage>
        <taxon>Eukaryota</taxon>
        <taxon>Metazoa</taxon>
        <taxon>Chordata</taxon>
        <taxon>Craniata</taxon>
        <taxon>Vertebrata</taxon>
        <taxon>Euteleostomi</taxon>
        <taxon>Actinopterygii</taxon>
        <taxon>Neopterygii</taxon>
        <taxon>Teleostei</taxon>
        <taxon>Protacanthopterygii</taxon>
        <taxon>Esociformes</taxon>
        <taxon>Esocidae</taxon>
        <taxon>Esox</taxon>
    </lineage>
</organism>
<feature type="compositionally biased region" description="Low complexity" evidence="9">
    <location>
        <begin position="1178"/>
        <end position="1202"/>
    </location>
</feature>
<reference evidence="11" key="3">
    <citation type="submission" date="2025-08" db="UniProtKB">
        <authorList>
            <consortium name="Ensembl"/>
        </authorList>
    </citation>
    <scope>IDENTIFICATION</scope>
</reference>
<feature type="compositionally biased region" description="Polar residues" evidence="9">
    <location>
        <begin position="1143"/>
        <end position="1152"/>
    </location>
</feature>
<protein>
    <recommendedName>
        <fullName evidence="10">RRM domain-containing protein</fullName>
    </recommendedName>
</protein>
<evidence type="ECO:0000256" key="5">
    <source>
        <dbReference type="ARBA" id="ARBA00023159"/>
    </source>
</evidence>
<evidence type="ECO:0000259" key="10">
    <source>
        <dbReference type="PROSITE" id="PS50102"/>
    </source>
</evidence>
<dbReference type="InterPro" id="IPR034834">
    <property type="entry name" value="PRC_RRM"/>
</dbReference>
<keyword evidence="4" id="KW-0805">Transcription regulation</keyword>
<feature type="compositionally biased region" description="Low complexity" evidence="9">
    <location>
        <begin position="1209"/>
        <end position="1224"/>
    </location>
</feature>
<comment type="subcellular location">
    <subcellularLocation>
        <location evidence="1">Nucleus</location>
    </subcellularLocation>
</comment>
<feature type="region of interest" description="Disordered" evidence="9">
    <location>
        <begin position="580"/>
        <end position="612"/>
    </location>
</feature>
<name>A0A3P8Z1R3_ESOLU</name>
<keyword evidence="12" id="KW-1185">Reference proteome</keyword>
<dbReference type="Proteomes" id="UP000265140">
    <property type="component" value="Chromosome 6"/>
</dbReference>
<dbReference type="GO" id="GO:0003723">
    <property type="term" value="F:RNA binding"/>
    <property type="evidence" value="ECO:0007669"/>
    <property type="project" value="UniProtKB-UniRule"/>
</dbReference>
<dbReference type="GeneID" id="105010736"/>
<feature type="compositionally biased region" description="Basic residues" evidence="9">
    <location>
        <begin position="1225"/>
        <end position="1240"/>
    </location>
</feature>
<evidence type="ECO:0000256" key="2">
    <source>
        <dbReference type="ARBA" id="ARBA00022553"/>
    </source>
</evidence>
<keyword evidence="2" id="KW-0597">Phosphoprotein</keyword>
<dbReference type="PANTHER" id="PTHR15528">
    <property type="entry name" value="PEROXISOME PROLIFERATOR ACTIVATED RECEPTOR GAMMA COACTIVATOR 1 PGC-1 -RELATED"/>
    <property type="match status" value="1"/>
</dbReference>
<dbReference type="InParanoid" id="A0A3P8Z1R3"/>
<evidence type="ECO:0000313" key="12">
    <source>
        <dbReference type="Proteomes" id="UP000265140"/>
    </source>
</evidence>
<evidence type="ECO:0000256" key="7">
    <source>
        <dbReference type="ARBA" id="ARBA00023242"/>
    </source>
</evidence>
<dbReference type="GO" id="GO:0045944">
    <property type="term" value="P:positive regulation of transcription by RNA polymerase II"/>
    <property type="evidence" value="ECO:0007669"/>
    <property type="project" value="TreeGrafter"/>
</dbReference>
<evidence type="ECO:0000256" key="3">
    <source>
        <dbReference type="ARBA" id="ARBA00022884"/>
    </source>
</evidence>
<dbReference type="PROSITE" id="PS50102">
    <property type="entry name" value="RRM"/>
    <property type="match status" value="1"/>
</dbReference>
<accession>A0A3P8Z1R3</accession>
<dbReference type="Bgee" id="ENSELUG00000021650">
    <property type="expression patterns" value="Expressed in ovary and 15 other cell types or tissues"/>
</dbReference>
<dbReference type="STRING" id="8010.ENSELUP00000022746"/>
<dbReference type="PANTHER" id="PTHR15528:SF5">
    <property type="entry name" value="PEROXISOME PROLIFERATOR-ACTIVATED RECEPTOR GAMMA COACTIVATOR-RELATED PROTEIN 1"/>
    <property type="match status" value="1"/>
</dbReference>
<feature type="domain" description="RRM" evidence="10">
    <location>
        <begin position="1269"/>
        <end position="1346"/>
    </location>
</feature>
<dbReference type="Ensembl" id="ENSELUT00000042396.3">
    <property type="protein sequence ID" value="ENSELUP00000022746.1"/>
    <property type="gene ID" value="ENSELUG00000021650.3"/>
</dbReference>
<feature type="compositionally biased region" description="Basic residues" evidence="9">
    <location>
        <begin position="1159"/>
        <end position="1173"/>
    </location>
</feature>
<evidence type="ECO:0000256" key="9">
    <source>
        <dbReference type="SAM" id="MobiDB-lite"/>
    </source>
</evidence>
<dbReference type="SMART" id="SM00360">
    <property type="entry name" value="RRM"/>
    <property type="match status" value="1"/>
</dbReference>
<feature type="region of interest" description="Disordered" evidence="9">
    <location>
        <begin position="159"/>
        <end position="182"/>
    </location>
</feature>
<feature type="compositionally biased region" description="Pro residues" evidence="9">
    <location>
        <begin position="600"/>
        <end position="612"/>
    </location>
</feature>
<dbReference type="KEGG" id="els:105010736"/>
<dbReference type="OrthoDB" id="10047851at2759"/>
<dbReference type="InterPro" id="IPR012677">
    <property type="entry name" value="Nucleotide-bd_a/b_plait_sf"/>
</dbReference>
<keyword evidence="7" id="KW-0539">Nucleus</keyword>
<dbReference type="InterPro" id="IPR000504">
    <property type="entry name" value="RRM_dom"/>
</dbReference>
<dbReference type="RefSeq" id="XP_010868592.1">
    <property type="nucleotide sequence ID" value="XM_010870290.5"/>
</dbReference>
<feature type="region of interest" description="Disordered" evidence="9">
    <location>
        <begin position="1082"/>
        <end position="1243"/>
    </location>
</feature>
<dbReference type="GO" id="GO:0005634">
    <property type="term" value="C:nucleus"/>
    <property type="evidence" value="ECO:0007669"/>
    <property type="project" value="UniProtKB-SubCell"/>
</dbReference>
<keyword evidence="6" id="KW-0804">Transcription</keyword>
<evidence type="ECO:0000256" key="8">
    <source>
        <dbReference type="PROSITE-ProRule" id="PRU00176"/>
    </source>
</evidence>
<evidence type="ECO:0000256" key="4">
    <source>
        <dbReference type="ARBA" id="ARBA00023015"/>
    </source>
</evidence>
<reference evidence="11" key="4">
    <citation type="submission" date="2025-09" db="UniProtKB">
        <authorList>
            <consortium name="Ensembl"/>
        </authorList>
    </citation>
    <scope>IDENTIFICATION</scope>
</reference>
<evidence type="ECO:0000256" key="1">
    <source>
        <dbReference type="ARBA" id="ARBA00004123"/>
    </source>
</evidence>
<dbReference type="SUPFAM" id="SSF54928">
    <property type="entry name" value="RNA-binding domain, RBD"/>
    <property type="match status" value="1"/>
</dbReference>
<keyword evidence="5" id="KW-0010">Activator</keyword>
<feature type="region of interest" description="Disordered" evidence="9">
    <location>
        <begin position="341"/>
        <end position="363"/>
    </location>
</feature>
<dbReference type="FunCoup" id="A0A3P8Z1R3">
    <property type="interactions" value="1303"/>
</dbReference>
<reference evidence="12" key="1">
    <citation type="journal article" date="2014" name="PLoS ONE">
        <title>The genome and linkage map of the northern pike (Esox lucius): conserved synteny revealed between the salmonid sister group and the Neoteleostei.</title>
        <authorList>
            <person name="Rondeau E.B."/>
            <person name="Minkley D.R."/>
            <person name="Leong J.S."/>
            <person name="Messmer A.M."/>
            <person name="Jantzen J.R."/>
            <person name="von Schalburg K.R."/>
            <person name="Lemon C."/>
            <person name="Bird N.H."/>
            <person name="Koop B.F."/>
        </authorList>
    </citation>
    <scope>NUCLEOTIDE SEQUENCE</scope>
</reference>
<dbReference type="InterPro" id="IPR035979">
    <property type="entry name" value="RBD_domain_sf"/>
</dbReference>
<dbReference type="CTD" id="23082"/>
<dbReference type="CDD" id="cd12624">
    <property type="entry name" value="RRM_PRC"/>
    <property type="match status" value="1"/>
</dbReference>